<proteinExistence type="inferred from homology"/>
<evidence type="ECO:0000313" key="2">
    <source>
        <dbReference type="EMBL" id="GMH85387.1"/>
    </source>
</evidence>
<gene>
    <name evidence="2" type="ORF">TrST_g862</name>
</gene>
<dbReference type="Proteomes" id="UP001165085">
    <property type="component" value="Unassembled WGS sequence"/>
</dbReference>
<dbReference type="InterPro" id="IPR008560">
    <property type="entry name" value="DUF842_euk"/>
</dbReference>
<dbReference type="AlphaFoldDB" id="A0A9W7BCY1"/>
<protein>
    <submittedName>
        <fullName evidence="2">Uncharacterized protein</fullName>
    </submittedName>
</protein>
<comment type="similarity">
    <text evidence="1">Belongs to the FAM136 family.</text>
</comment>
<name>A0A9W7BCY1_9STRA</name>
<dbReference type="OrthoDB" id="9975421at2759"/>
<dbReference type="PANTHER" id="PTHR21096:SF0">
    <property type="entry name" value="PROTEIN FAM136A"/>
    <property type="match status" value="1"/>
</dbReference>
<keyword evidence="3" id="KW-1185">Reference proteome</keyword>
<dbReference type="Pfam" id="PF05811">
    <property type="entry name" value="DUF842"/>
    <property type="match status" value="1"/>
</dbReference>
<reference evidence="3" key="1">
    <citation type="journal article" date="2023" name="Commun. Biol.">
        <title>Genome analysis of Parmales, the sister group of diatoms, reveals the evolutionary specialization of diatoms from phago-mixotrophs to photoautotrophs.</title>
        <authorList>
            <person name="Ban H."/>
            <person name="Sato S."/>
            <person name="Yoshikawa S."/>
            <person name="Yamada K."/>
            <person name="Nakamura Y."/>
            <person name="Ichinomiya M."/>
            <person name="Sato N."/>
            <person name="Blanc-Mathieu R."/>
            <person name="Endo H."/>
            <person name="Kuwata A."/>
            <person name="Ogata H."/>
        </authorList>
    </citation>
    <scope>NUCLEOTIDE SEQUENCE [LARGE SCALE GENOMIC DNA]</scope>
    <source>
        <strain evidence="3">NIES 3701</strain>
    </source>
</reference>
<dbReference type="EMBL" id="BRXY01000302">
    <property type="protein sequence ID" value="GMH85387.1"/>
    <property type="molecule type" value="Genomic_DNA"/>
</dbReference>
<dbReference type="PANTHER" id="PTHR21096">
    <property type="entry name" value="PROTEIN FAM136A"/>
    <property type="match status" value="1"/>
</dbReference>
<dbReference type="GO" id="GO:0005737">
    <property type="term" value="C:cytoplasm"/>
    <property type="evidence" value="ECO:0007669"/>
    <property type="project" value="TreeGrafter"/>
</dbReference>
<sequence length="138" mass="15495">MSQSIQLQLQSTVDSTLQSLSTRVIRPLQKKSYLCSASCFDSSDTSAQSLDSCVQRCQMINQVCSQVVQGELGEMQSRIQREMVSCEDKVRDKGVTDQGKAQKMYEECGDGILKGWLGRVPKIGERIEKRIKEEAKKL</sequence>
<organism evidence="2 3">
    <name type="scientific">Triparma strigata</name>
    <dbReference type="NCBI Taxonomy" id="1606541"/>
    <lineage>
        <taxon>Eukaryota</taxon>
        <taxon>Sar</taxon>
        <taxon>Stramenopiles</taxon>
        <taxon>Ochrophyta</taxon>
        <taxon>Bolidophyceae</taxon>
        <taxon>Parmales</taxon>
        <taxon>Triparmaceae</taxon>
        <taxon>Triparma</taxon>
    </lineage>
</organism>
<accession>A0A9W7BCY1</accession>
<comment type="caution">
    <text evidence="2">The sequence shown here is derived from an EMBL/GenBank/DDBJ whole genome shotgun (WGS) entry which is preliminary data.</text>
</comment>
<evidence type="ECO:0000256" key="1">
    <source>
        <dbReference type="ARBA" id="ARBA00009952"/>
    </source>
</evidence>
<evidence type="ECO:0000313" key="3">
    <source>
        <dbReference type="Proteomes" id="UP001165085"/>
    </source>
</evidence>